<evidence type="ECO:0000313" key="2">
    <source>
        <dbReference type="Proteomes" id="UP000005237"/>
    </source>
</evidence>
<accession>A0A8R1DID3</accession>
<organism evidence="1 2">
    <name type="scientific">Caenorhabditis japonica</name>
    <dbReference type="NCBI Taxonomy" id="281687"/>
    <lineage>
        <taxon>Eukaryota</taxon>
        <taxon>Metazoa</taxon>
        <taxon>Ecdysozoa</taxon>
        <taxon>Nematoda</taxon>
        <taxon>Chromadorea</taxon>
        <taxon>Rhabditida</taxon>
        <taxon>Rhabditina</taxon>
        <taxon>Rhabditomorpha</taxon>
        <taxon>Rhabditoidea</taxon>
        <taxon>Rhabditidae</taxon>
        <taxon>Peloderinae</taxon>
        <taxon>Caenorhabditis</taxon>
    </lineage>
</organism>
<reference evidence="2" key="1">
    <citation type="submission" date="2010-08" db="EMBL/GenBank/DDBJ databases">
        <authorList>
            <consortium name="Caenorhabditis japonica Sequencing Consortium"/>
            <person name="Wilson R.K."/>
        </authorList>
    </citation>
    <scope>NUCLEOTIDE SEQUENCE [LARGE SCALE GENOMIC DNA]</scope>
    <source>
        <strain evidence="2">DF5081</strain>
    </source>
</reference>
<evidence type="ECO:0000313" key="1">
    <source>
        <dbReference type="EnsemblMetazoa" id="CJA03436.1"/>
    </source>
</evidence>
<keyword evidence="2" id="KW-1185">Reference proteome</keyword>
<name>A0A8R1DID3_CAEJA</name>
<sequence>MDELVETMDGVLEELGVEDQATGAAAAKAEVAATIGESTTGTAEEELLREMDMVSFKVIRKGIKGFAKFVASATEVEQQTRQK</sequence>
<dbReference type="EnsemblMetazoa" id="CJA03436.1">
    <property type="protein sequence ID" value="CJA03436.1"/>
    <property type="gene ID" value="WBGene00122640"/>
</dbReference>
<dbReference type="Proteomes" id="UP000005237">
    <property type="component" value="Unassembled WGS sequence"/>
</dbReference>
<protein>
    <submittedName>
        <fullName evidence="1">Uncharacterized protein</fullName>
    </submittedName>
</protein>
<dbReference type="AlphaFoldDB" id="A0A8R1DID3"/>
<reference evidence="1" key="2">
    <citation type="submission" date="2022-06" db="UniProtKB">
        <authorList>
            <consortium name="EnsemblMetazoa"/>
        </authorList>
    </citation>
    <scope>IDENTIFICATION</scope>
    <source>
        <strain evidence="1">DF5081</strain>
    </source>
</reference>
<proteinExistence type="predicted"/>